<proteinExistence type="predicted"/>
<evidence type="ECO:0008006" key="2">
    <source>
        <dbReference type="Google" id="ProtNLM"/>
    </source>
</evidence>
<dbReference type="InterPro" id="IPR011990">
    <property type="entry name" value="TPR-like_helical_dom_sf"/>
</dbReference>
<sequence length="228" mass="25756">MRNLYILLLLSIASLSYSQDSNSLLDHYEKYYEQMKSQGDIQGVINGLTHLNVLDPSQARADTLAVLYMNEGRHVQALNTIGIESNKSDSDMAVEVKAISLQFLNQLDRSIVHYEELFRRKPNPLVAYELADIKIQLDDLMGATKNITFGIANSNNDVMRTYYESQGQYQVPMKAAFLYLKGLVKFKENKEENIDAAIAIMDQALEIAPNFNLAILSKDALNAQKKKD</sequence>
<dbReference type="SUPFAM" id="SSF48452">
    <property type="entry name" value="TPR-like"/>
    <property type="match status" value="1"/>
</dbReference>
<dbReference type="Gene3D" id="1.25.40.10">
    <property type="entry name" value="Tetratricopeptide repeat domain"/>
    <property type="match status" value="1"/>
</dbReference>
<evidence type="ECO:0000313" key="1">
    <source>
        <dbReference type="EMBL" id="SVA77853.1"/>
    </source>
</evidence>
<protein>
    <recommendedName>
        <fullName evidence="2">Tetratricopeptide repeat-like domain-containing protein</fullName>
    </recommendedName>
</protein>
<reference evidence="1" key="1">
    <citation type="submission" date="2018-05" db="EMBL/GenBank/DDBJ databases">
        <authorList>
            <person name="Lanie J.A."/>
            <person name="Ng W.-L."/>
            <person name="Kazmierczak K.M."/>
            <person name="Andrzejewski T.M."/>
            <person name="Davidsen T.M."/>
            <person name="Wayne K.J."/>
            <person name="Tettelin H."/>
            <person name="Glass J.I."/>
            <person name="Rusch D."/>
            <person name="Podicherti R."/>
            <person name="Tsui H.-C.T."/>
            <person name="Winkler M.E."/>
        </authorList>
    </citation>
    <scope>NUCLEOTIDE SEQUENCE</scope>
</reference>
<dbReference type="AlphaFoldDB" id="A0A381YMT6"/>
<gene>
    <name evidence="1" type="ORF">METZ01_LOCUS130707</name>
</gene>
<name>A0A381YMT6_9ZZZZ</name>
<organism evidence="1">
    <name type="scientific">marine metagenome</name>
    <dbReference type="NCBI Taxonomy" id="408172"/>
    <lineage>
        <taxon>unclassified sequences</taxon>
        <taxon>metagenomes</taxon>
        <taxon>ecological metagenomes</taxon>
    </lineage>
</organism>
<dbReference type="EMBL" id="UINC01018518">
    <property type="protein sequence ID" value="SVA77853.1"/>
    <property type="molecule type" value="Genomic_DNA"/>
</dbReference>
<accession>A0A381YMT6</accession>